<keyword evidence="3" id="KW-1185">Reference proteome</keyword>
<dbReference type="SUPFAM" id="SSF46626">
    <property type="entry name" value="Cytochrome c"/>
    <property type="match status" value="1"/>
</dbReference>
<sequence length="109" mass="11296">MRRLAPAALIALAACSAEPDAPAAPANDAPSVTIALPAETAAFPAGPAGELLTQRCTACHSADLVTRQPPLTAEKWQATVTKMREAYRAPLDPAQDGRLVAALLAVQNR</sequence>
<dbReference type="PROSITE" id="PS51257">
    <property type="entry name" value="PROKAR_LIPOPROTEIN"/>
    <property type="match status" value="1"/>
</dbReference>
<gene>
    <name evidence="2" type="ORF">COA17_01280</name>
</gene>
<dbReference type="GO" id="GO:0009055">
    <property type="term" value="F:electron transfer activity"/>
    <property type="evidence" value="ECO:0007669"/>
    <property type="project" value="InterPro"/>
</dbReference>
<organism evidence="2 3">
    <name type="scientific">Sphingomonas ginsenosidimutans</name>
    <dbReference type="NCBI Taxonomy" id="862134"/>
    <lineage>
        <taxon>Bacteria</taxon>
        <taxon>Pseudomonadati</taxon>
        <taxon>Pseudomonadota</taxon>
        <taxon>Alphaproteobacteria</taxon>
        <taxon>Sphingomonadales</taxon>
        <taxon>Sphingomonadaceae</taxon>
        <taxon>Sphingomonas</taxon>
    </lineage>
</organism>
<feature type="chain" id="PRO_5012472326" evidence="1">
    <location>
        <begin position="24"/>
        <end position="109"/>
    </location>
</feature>
<reference evidence="2 3" key="1">
    <citation type="submission" date="2017-09" db="EMBL/GenBank/DDBJ databases">
        <title>Sphingomonas ginsenosidimutans KACC 14949, whole genome shotgun sequence.</title>
        <authorList>
            <person name="Feng G."/>
            <person name="Zhu H."/>
        </authorList>
    </citation>
    <scope>NUCLEOTIDE SEQUENCE [LARGE SCALE GENOMIC DNA]</scope>
    <source>
        <strain evidence="2 3">KACC 14949</strain>
    </source>
</reference>
<proteinExistence type="predicted"/>
<protein>
    <submittedName>
        <fullName evidence="2">Cytochrome C nitrite reductase</fullName>
    </submittedName>
</protein>
<dbReference type="GO" id="GO:0020037">
    <property type="term" value="F:heme binding"/>
    <property type="evidence" value="ECO:0007669"/>
    <property type="project" value="InterPro"/>
</dbReference>
<dbReference type="Gene3D" id="1.10.760.10">
    <property type="entry name" value="Cytochrome c-like domain"/>
    <property type="match status" value="1"/>
</dbReference>
<dbReference type="RefSeq" id="WP_096609678.1">
    <property type="nucleotide sequence ID" value="NZ_NWVD01000001.1"/>
</dbReference>
<dbReference type="Proteomes" id="UP000218784">
    <property type="component" value="Unassembled WGS sequence"/>
</dbReference>
<feature type="signal peptide" evidence="1">
    <location>
        <begin position="1"/>
        <end position="23"/>
    </location>
</feature>
<dbReference type="InterPro" id="IPR036909">
    <property type="entry name" value="Cyt_c-like_dom_sf"/>
</dbReference>
<accession>A0A2A4I2G9</accession>
<dbReference type="EMBL" id="NWVD01000001">
    <property type="protein sequence ID" value="PCG10125.1"/>
    <property type="molecule type" value="Genomic_DNA"/>
</dbReference>
<name>A0A2A4I2G9_9SPHN</name>
<keyword evidence="1" id="KW-0732">Signal</keyword>
<evidence type="ECO:0000256" key="1">
    <source>
        <dbReference type="SAM" id="SignalP"/>
    </source>
</evidence>
<evidence type="ECO:0000313" key="3">
    <source>
        <dbReference type="Proteomes" id="UP000218784"/>
    </source>
</evidence>
<evidence type="ECO:0000313" key="2">
    <source>
        <dbReference type="EMBL" id="PCG10125.1"/>
    </source>
</evidence>
<comment type="caution">
    <text evidence="2">The sequence shown here is derived from an EMBL/GenBank/DDBJ whole genome shotgun (WGS) entry which is preliminary data.</text>
</comment>
<dbReference type="AlphaFoldDB" id="A0A2A4I2G9"/>